<reference evidence="2" key="1">
    <citation type="journal article" date="2021" name="IMA Fungus">
        <title>Genomic characterization of three marine fungi, including Emericellopsis atlantica sp. nov. with signatures of a generalist lifestyle and marine biomass degradation.</title>
        <authorList>
            <person name="Hagestad O.C."/>
            <person name="Hou L."/>
            <person name="Andersen J.H."/>
            <person name="Hansen E.H."/>
            <person name="Altermark B."/>
            <person name="Li C."/>
            <person name="Kuhnert E."/>
            <person name="Cox R.J."/>
            <person name="Crous P.W."/>
            <person name="Spatafora J.W."/>
            <person name="Lail K."/>
            <person name="Amirebrahimi M."/>
            <person name="Lipzen A."/>
            <person name="Pangilinan J."/>
            <person name="Andreopoulos W."/>
            <person name="Hayes R.D."/>
            <person name="Ng V."/>
            <person name="Grigoriev I.V."/>
            <person name="Jackson S.A."/>
            <person name="Sutton T.D.S."/>
            <person name="Dobson A.D.W."/>
            <person name="Rama T."/>
        </authorList>
    </citation>
    <scope>NUCLEOTIDE SEQUENCE</scope>
    <source>
        <strain evidence="2">TRa018bII</strain>
    </source>
</reference>
<sequence>MSMAEGLITWSIYFILAVPVFLCWFNTWPLLYPFLLRFRTGIWPSVPDVWFNRRRGEMVELRPGKTRRESLTQYYGLRGVTTGESPLRLDNSYDGGGALLTISAWNRNMFEL</sequence>
<evidence type="ECO:0000313" key="3">
    <source>
        <dbReference type="Proteomes" id="UP000824998"/>
    </source>
</evidence>
<organism evidence="2 3">
    <name type="scientific">Amylocarpus encephaloides</name>
    <dbReference type="NCBI Taxonomy" id="45428"/>
    <lineage>
        <taxon>Eukaryota</taxon>
        <taxon>Fungi</taxon>
        <taxon>Dikarya</taxon>
        <taxon>Ascomycota</taxon>
        <taxon>Pezizomycotina</taxon>
        <taxon>Leotiomycetes</taxon>
        <taxon>Helotiales</taxon>
        <taxon>Helotiales incertae sedis</taxon>
        <taxon>Amylocarpus</taxon>
    </lineage>
</organism>
<dbReference type="EMBL" id="MU251435">
    <property type="protein sequence ID" value="KAG9235328.1"/>
    <property type="molecule type" value="Genomic_DNA"/>
</dbReference>
<comment type="caution">
    <text evidence="2">The sequence shown here is derived from an EMBL/GenBank/DDBJ whole genome shotgun (WGS) entry which is preliminary data.</text>
</comment>
<keyword evidence="1" id="KW-0472">Membrane</keyword>
<evidence type="ECO:0000313" key="2">
    <source>
        <dbReference type="EMBL" id="KAG9235328.1"/>
    </source>
</evidence>
<feature type="transmembrane region" description="Helical" evidence="1">
    <location>
        <begin position="12"/>
        <end position="35"/>
    </location>
</feature>
<evidence type="ECO:0000256" key="1">
    <source>
        <dbReference type="SAM" id="Phobius"/>
    </source>
</evidence>
<keyword evidence="1" id="KW-0812">Transmembrane</keyword>
<accession>A0A9P7YKA1</accession>
<protein>
    <submittedName>
        <fullName evidence="2">Uncharacterized protein</fullName>
    </submittedName>
</protein>
<proteinExistence type="predicted"/>
<keyword evidence="3" id="KW-1185">Reference proteome</keyword>
<name>A0A9P7YKA1_9HELO</name>
<dbReference type="Proteomes" id="UP000824998">
    <property type="component" value="Unassembled WGS sequence"/>
</dbReference>
<keyword evidence="1" id="KW-1133">Transmembrane helix</keyword>
<dbReference type="AlphaFoldDB" id="A0A9P7YKA1"/>
<gene>
    <name evidence="2" type="ORF">BJ875DRAFT_542223</name>
</gene>